<dbReference type="InterPro" id="IPR016159">
    <property type="entry name" value="Cullin_repeat-like_dom_sf"/>
</dbReference>
<proteinExistence type="inferred from homology"/>
<accession>A0A0C9WF45</accession>
<protein>
    <recommendedName>
        <fullName evidence="2">Cullin N-terminal domain-containing protein</fullName>
    </recommendedName>
</protein>
<keyword evidence="4" id="KW-1185">Reference proteome</keyword>
<sequence length="306" mass="33873">MSSRKHRIKLLRASASEFWVALNNGIEELIASEDPKLKSYSAYGTLYTAVYNYITTRRLGGSDVPGAVELDPNARGANLASAEIYCTIINKLNIHLEGLLQGAAELQGEALLGYYSIQWARYTTLAKSLGNVNSFLTRHWIKGTMAKRDNIYTVPILALTRWKSVFVDGLQRADKKLTNALLGLVASHHAGGSINLEHLKSILASLATLGRSGKHGETETLDVYEEVFETPFLLDAEEYYQKSATLAQEQSEEYQSTMKQLLASVDQLAVVFPCDKTQEGLLQILRDTAQKTTQEVEEAERLGGEL</sequence>
<dbReference type="GO" id="GO:0031625">
    <property type="term" value="F:ubiquitin protein ligase binding"/>
    <property type="evidence" value="ECO:0007669"/>
    <property type="project" value="InterPro"/>
</dbReference>
<dbReference type="InterPro" id="IPR001373">
    <property type="entry name" value="Cullin_N"/>
</dbReference>
<comment type="similarity">
    <text evidence="1">Belongs to the cullin family.</text>
</comment>
<organism evidence="3 4">
    <name type="scientific">Hydnomerulius pinastri MD-312</name>
    <dbReference type="NCBI Taxonomy" id="994086"/>
    <lineage>
        <taxon>Eukaryota</taxon>
        <taxon>Fungi</taxon>
        <taxon>Dikarya</taxon>
        <taxon>Basidiomycota</taxon>
        <taxon>Agaricomycotina</taxon>
        <taxon>Agaricomycetes</taxon>
        <taxon>Agaricomycetidae</taxon>
        <taxon>Boletales</taxon>
        <taxon>Boletales incertae sedis</taxon>
        <taxon>Leucogyrophana</taxon>
    </lineage>
</organism>
<reference evidence="3 4" key="1">
    <citation type="submission" date="2014-04" db="EMBL/GenBank/DDBJ databases">
        <title>Evolutionary Origins and Diversification of the Mycorrhizal Mutualists.</title>
        <authorList>
            <consortium name="DOE Joint Genome Institute"/>
            <consortium name="Mycorrhizal Genomics Consortium"/>
            <person name="Kohler A."/>
            <person name="Kuo A."/>
            <person name="Nagy L.G."/>
            <person name="Floudas D."/>
            <person name="Copeland A."/>
            <person name="Barry K.W."/>
            <person name="Cichocki N."/>
            <person name="Veneault-Fourrey C."/>
            <person name="LaButti K."/>
            <person name="Lindquist E.A."/>
            <person name="Lipzen A."/>
            <person name="Lundell T."/>
            <person name="Morin E."/>
            <person name="Murat C."/>
            <person name="Riley R."/>
            <person name="Ohm R."/>
            <person name="Sun H."/>
            <person name="Tunlid A."/>
            <person name="Henrissat B."/>
            <person name="Grigoriev I.V."/>
            <person name="Hibbett D.S."/>
            <person name="Martin F."/>
        </authorList>
    </citation>
    <scope>NUCLEOTIDE SEQUENCE [LARGE SCALE GENOMIC DNA]</scope>
    <source>
        <strain evidence="3 4">MD-312</strain>
    </source>
</reference>
<dbReference type="EMBL" id="KN839846">
    <property type="protein sequence ID" value="KIJ64476.1"/>
    <property type="molecule type" value="Genomic_DNA"/>
</dbReference>
<evidence type="ECO:0000259" key="2">
    <source>
        <dbReference type="Pfam" id="PF00888"/>
    </source>
</evidence>
<evidence type="ECO:0000313" key="3">
    <source>
        <dbReference type="EMBL" id="KIJ64476.1"/>
    </source>
</evidence>
<dbReference type="SUPFAM" id="SSF74788">
    <property type="entry name" value="Cullin repeat-like"/>
    <property type="match status" value="1"/>
</dbReference>
<evidence type="ECO:0000313" key="4">
    <source>
        <dbReference type="Proteomes" id="UP000053820"/>
    </source>
</evidence>
<dbReference type="AlphaFoldDB" id="A0A0C9WF45"/>
<evidence type="ECO:0000256" key="1">
    <source>
        <dbReference type="ARBA" id="ARBA00006019"/>
    </source>
</evidence>
<name>A0A0C9WF45_9AGAM</name>
<dbReference type="OrthoDB" id="2679410at2759"/>
<dbReference type="GO" id="GO:0006511">
    <property type="term" value="P:ubiquitin-dependent protein catabolic process"/>
    <property type="evidence" value="ECO:0007669"/>
    <property type="project" value="InterPro"/>
</dbReference>
<dbReference type="InterPro" id="IPR045093">
    <property type="entry name" value="Cullin"/>
</dbReference>
<dbReference type="PANTHER" id="PTHR11932">
    <property type="entry name" value="CULLIN"/>
    <property type="match status" value="1"/>
</dbReference>
<dbReference type="Proteomes" id="UP000053820">
    <property type="component" value="Unassembled WGS sequence"/>
</dbReference>
<feature type="domain" description="Cullin N-terminal" evidence="2">
    <location>
        <begin position="19"/>
        <end position="287"/>
    </location>
</feature>
<dbReference type="Pfam" id="PF00888">
    <property type="entry name" value="Cullin"/>
    <property type="match status" value="1"/>
</dbReference>
<dbReference type="Gene3D" id="1.20.1310.10">
    <property type="entry name" value="Cullin Repeats"/>
    <property type="match status" value="2"/>
</dbReference>
<dbReference type="HOGENOM" id="CLU_909304_0_0_1"/>
<gene>
    <name evidence="3" type="ORF">HYDPIDRAFT_167793</name>
</gene>